<evidence type="ECO:0000256" key="2">
    <source>
        <dbReference type="SAM" id="Phobius"/>
    </source>
</evidence>
<dbReference type="Proteomes" id="UP000283442">
    <property type="component" value="Unassembled WGS sequence"/>
</dbReference>
<feature type="transmembrane region" description="Helical" evidence="2">
    <location>
        <begin position="72"/>
        <end position="89"/>
    </location>
</feature>
<keyword evidence="1" id="KW-0175">Coiled coil</keyword>
<feature type="coiled-coil region" evidence="1">
    <location>
        <begin position="244"/>
        <end position="271"/>
    </location>
</feature>
<feature type="transmembrane region" description="Helical" evidence="2">
    <location>
        <begin position="172"/>
        <end position="190"/>
    </location>
</feature>
<organism evidence="3 4">
    <name type="scientific">Mitsuokella multacida</name>
    <dbReference type="NCBI Taxonomy" id="52226"/>
    <lineage>
        <taxon>Bacteria</taxon>
        <taxon>Bacillati</taxon>
        <taxon>Bacillota</taxon>
        <taxon>Negativicutes</taxon>
        <taxon>Selenomonadales</taxon>
        <taxon>Selenomonadaceae</taxon>
        <taxon>Mitsuokella</taxon>
    </lineage>
</organism>
<feature type="transmembrane region" description="Helical" evidence="2">
    <location>
        <begin position="37"/>
        <end position="60"/>
    </location>
</feature>
<dbReference type="RefSeq" id="WP_118176222.1">
    <property type="nucleotide sequence ID" value="NZ_CATWTZ010000012.1"/>
</dbReference>
<feature type="transmembrane region" description="Helical" evidence="2">
    <location>
        <begin position="6"/>
        <end position="25"/>
    </location>
</feature>
<dbReference type="AlphaFoldDB" id="A0A414NW01"/>
<feature type="transmembrane region" description="Helical" evidence="2">
    <location>
        <begin position="129"/>
        <end position="151"/>
    </location>
</feature>
<comment type="caution">
    <text evidence="3">The sequence shown here is derived from an EMBL/GenBank/DDBJ whole genome shotgun (WGS) entry which is preliminary data.</text>
</comment>
<dbReference type="OrthoDB" id="1625670at2"/>
<reference evidence="3 4" key="1">
    <citation type="submission" date="2018-08" db="EMBL/GenBank/DDBJ databases">
        <title>A genome reference for cultivated species of the human gut microbiota.</title>
        <authorList>
            <person name="Zou Y."/>
            <person name="Xue W."/>
            <person name="Luo G."/>
        </authorList>
    </citation>
    <scope>NUCLEOTIDE SEQUENCE [LARGE SCALE GENOMIC DNA]</scope>
    <source>
        <strain evidence="3 4">AM25-21AC</strain>
    </source>
</reference>
<name>A0A414NW01_9FIRM</name>
<feature type="transmembrane region" description="Helical" evidence="2">
    <location>
        <begin position="202"/>
        <end position="224"/>
    </location>
</feature>
<dbReference type="EMBL" id="QRHE01000007">
    <property type="protein sequence ID" value="RHF51238.1"/>
    <property type="molecule type" value="Genomic_DNA"/>
</dbReference>
<evidence type="ECO:0000313" key="3">
    <source>
        <dbReference type="EMBL" id="RHF51238.1"/>
    </source>
</evidence>
<keyword evidence="2" id="KW-1133">Transmembrane helix</keyword>
<evidence type="ECO:0000313" key="4">
    <source>
        <dbReference type="Proteomes" id="UP000283442"/>
    </source>
</evidence>
<gene>
    <name evidence="3" type="ORF">DW674_07575</name>
</gene>
<feature type="transmembrane region" description="Helical" evidence="2">
    <location>
        <begin position="96"/>
        <end position="117"/>
    </location>
</feature>
<keyword evidence="2" id="KW-0472">Membrane</keyword>
<protein>
    <submittedName>
        <fullName evidence="3">Uncharacterized protein</fullName>
    </submittedName>
</protein>
<proteinExistence type="predicted"/>
<sequence>MDNVFVTVFLFCFSLLPMAYLRYYPFRIIATLRERRILIAGHLIIFVVEFLLVTALFVSGHAPMQGSAFQKLYFVCYWPYFLLLMFTIRPFWFRHFFVLGIQAIYAVFIHTATVLLLKQIWMQMTYFASLYFICYLTLLLLSFPGMIWLLGRLFTREQLMKAQWTASSFWKYLGFVPLLLAFYQGSMGYVDLLQQVQDLSGVHLYMLVSRGILVIIGGILVISVRSGFRQVQYMFHAKERSMKMQEHLREIHDYANTLQEEQQKLAILRHDSRHQLRVLAELIESGHYDEAERHLRALRKEVERR</sequence>
<accession>A0A414NW01</accession>
<keyword evidence="2" id="KW-0812">Transmembrane</keyword>
<evidence type="ECO:0000256" key="1">
    <source>
        <dbReference type="SAM" id="Coils"/>
    </source>
</evidence>